<dbReference type="Gene3D" id="3.40.190.10">
    <property type="entry name" value="Periplasmic binding protein-like II"/>
    <property type="match status" value="1"/>
</dbReference>
<sequence>MFGRPIGRHRALAAAATVVALGVTATGCGVGDGTAGKDGSGPVVASDAPLKGAITFQTWSLKNPTFTPYFTSLISSFEREHPGTHVNWVDQPGDGYADKVVSQVVGHSLPDVVNLPPDIAYSVAKTGGLLDLGRNDPRITSEYVASALKAYTYPRLKGTYGFPWYLGADMNYWNKAMFLKDGLDPEHPPTTLDELIAQAKTMHDRSGGKDYLMSSAPGLGDIVNTGTALMNADGTKFVFNTPAAAAMLDKYRAAYQAGYLPADVLNKNYEGNNALFLKQVVAWTTGQGNGIQTVAQTNPSLAKQMIPSPSIGTPKLNVQGVSVSAKSKNLPLALAFARYVTDNANQAAFITYAPGFVPGTAEAAKDPKYSGGNGGPEAKAAAIDYQDMRKAVDFTPPVWSTAMDTYLAQQIAQAVTGKETSRQALDNAVARANQLLAD</sequence>
<organism evidence="7 8">
    <name type="scientific">Streptantibioticus cattleyicolor (strain ATCC 35852 / DSM 46488 / JCM 4925 / NBRC 14057 / NRRL 8057)</name>
    <name type="common">Streptomyces cattleya</name>
    <dbReference type="NCBI Taxonomy" id="1003195"/>
    <lineage>
        <taxon>Bacteria</taxon>
        <taxon>Bacillati</taxon>
        <taxon>Actinomycetota</taxon>
        <taxon>Actinomycetes</taxon>
        <taxon>Kitasatosporales</taxon>
        <taxon>Streptomycetaceae</taxon>
        <taxon>Streptantibioticus</taxon>
    </lineage>
</organism>
<feature type="chain" id="PRO_5003373189" evidence="6">
    <location>
        <begin position="26"/>
        <end position="438"/>
    </location>
</feature>
<dbReference type="KEGG" id="scy:SCATT_p07190"/>
<keyword evidence="3" id="KW-0472">Membrane</keyword>
<gene>
    <name evidence="7" type="ordered locus">SCATT_p07190</name>
</gene>
<dbReference type="OrthoDB" id="4289620at2"/>
<reference evidence="8" key="1">
    <citation type="submission" date="2011-12" db="EMBL/GenBank/DDBJ databases">
        <title>Complete genome sequence of Streptomyces cattleya strain DSM 46488.</title>
        <authorList>
            <person name="Ou H.-Y."/>
            <person name="Li P."/>
            <person name="Zhao C."/>
            <person name="O'Hagan D."/>
            <person name="Deng Z."/>
        </authorList>
    </citation>
    <scope>NUCLEOTIDE SEQUENCE [LARGE SCALE GENOMIC DNA]</scope>
    <source>
        <strain evidence="8">ATCC 35852 / DSM 46488 / JCM 4925 / NBRC 14057 / NRRL 8057</strain>
        <plasmid evidence="8">Plasmid pSCATT</plasmid>
    </source>
</reference>
<geneLocation type="plasmid" evidence="7 8">
    <name>pSCATT</name>
</geneLocation>
<evidence type="ECO:0000256" key="4">
    <source>
        <dbReference type="ARBA" id="ARBA00023139"/>
    </source>
</evidence>
<keyword evidence="8" id="KW-1185">Reference proteome</keyword>
<proteinExistence type="predicted"/>
<dbReference type="SUPFAM" id="SSF53850">
    <property type="entry name" value="Periplasmic binding protein-like II"/>
    <property type="match status" value="1"/>
</dbReference>
<dbReference type="HOGENOM" id="CLU_031285_10_2_11"/>
<evidence type="ECO:0000256" key="6">
    <source>
        <dbReference type="SAM" id="SignalP"/>
    </source>
</evidence>
<dbReference type="RefSeq" id="WP_014151466.1">
    <property type="nucleotide sequence ID" value="NC_016113.1"/>
</dbReference>
<dbReference type="KEGG" id="sct:SCAT_p1017"/>
<dbReference type="PANTHER" id="PTHR43649:SF33">
    <property type="entry name" value="POLYGALACTURONAN_RHAMNOGALACTURONAN-BINDING PROTEIN YTCQ"/>
    <property type="match status" value="1"/>
</dbReference>
<dbReference type="AlphaFoldDB" id="F8JIZ9"/>
<protein>
    <submittedName>
        <fullName evidence="7">Extracellular solute-binding protein family 1</fullName>
    </submittedName>
</protein>
<evidence type="ECO:0000313" key="7">
    <source>
        <dbReference type="EMBL" id="AEW98912.1"/>
    </source>
</evidence>
<evidence type="ECO:0000256" key="3">
    <source>
        <dbReference type="ARBA" id="ARBA00023136"/>
    </source>
</evidence>
<accession>G8XHP7</accession>
<dbReference type="Proteomes" id="UP000007842">
    <property type="component" value="Plasmid pSCATT"/>
</dbReference>
<name>F8JIZ9_STREN</name>
<feature type="signal peptide" evidence="6">
    <location>
        <begin position="1"/>
        <end position="25"/>
    </location>
</feature>
<evidence type="ECO:0000256" key="2">
    <source>
        <dbReference type="ARBA" id="ARBA00022729"/>
    </source>
</evidence>
<keyword evidence="7" id="KW-0614">Plasmid</keyword>
<dbReference type="EMBL" id="CP003229">
    <property type="protein sequence ID" value="AEW98912.1"/>
    <property type="molecule type" value="Genomic_DNA"/>
</dbReference>
<dbReference type="InterPro" id="IPR006059">
    <property type="entry name" value="SBP"/>
</dbReference>
<keyword evidence="4" id="KW-0564">Palmitate</keyword>
<evidence type="ECO:0000313" key="8">
    <source>
        <dbReference type="Proteomes" id="UP000007842"/>
    </source>
</evidence>
<dbReference type="PROSITE" id="PS51257">
    <property type="entry name" value="PROKAR_LIPOPROTEIN"/>
    <property type="match status" value="1"/>
</dbReference>
<accession>F8JIZ9</accession>
<dbReference type="Pfam" id="PF01547">
    <property type="entry name" value="SBP_bac_1"/>
    <property type="match status" value="1"/>
</dbReference>
<dbReference type="InterPro" id="IPR050490">
    <property type="entry name" value="Bact_solute-bd_prot1"/>
</dbReference>
<evidence type="ECO:0000256" key="5">
    <source>
        <dbReference type="ARBA" id="ARBA00023288"/>
    </source>
</evidence>
<dbReference type="PANTHER" id="PTHR43649">
    <property type="entry name" value="ARABINOSE-BINDING PROTEIN-RELATED"/>
    <property type="match status" value="1"/>
</dbReference>
<keyword evidence="1" id="KW-1003">Cell membrane</keyword>
<dbReference type="PATRIC" id="fig|1003195.11.peg.975"/>
<keyword evidence="2 6" id="KW-0732">Signal</keyword>
<evidence type="ECO:0000256" key="1">
    <source>
        <dbReference type="ARBA" id="ARBA00022475"/>
    </source>
</evidence>
<keyword evidence="5" id="KW-0449">Lipoprotein</keyword>